<feature type="binding site" evidence="15">
    <location>
        <position position="452"/>
    </location>
    <ligand>
        <name>Mg(2+)</name>
        <dbReference type="ChEBI" id="CHEBI:18420"/>
        <note>shared with alpha subunit</note>
    </ligand>
</feature>
<dbReference type="PANTHER" id="PTHR10947">
    <property type="entry name" value="PHENYLALANYL-TRNA SYNTHETASE BETA CHAIN AND LEUCINE-RICH REPEAT-CONTAINING PROTEIN 47"/>
    <property type="match status" value="1"/>
</dbReference>
<dbReference type="InterPro" id="IPR036690">
    <property type="entry name" value="Fdx_antiC-bd_sf"/>
</dbReference>
<dbReference type="PATRIC" id="fig|1703779.3.peg.1329"/>
<evidence type="ECO:0000256" key="12">
    <source>
        <dbReference type="ARBA" id="ARBA00022917"/>
    </source>
</evidence>
<dbReference type="SMART" id="SM00873">
    <property type="entry name" value="B3_4"/>
    <property type="match status" value="1"/>
</dbReference>
<comment type="catalytic activity">
    <reaction evidence="14 15">
        <text>tRNA(Phe) + L-phenylalanine + ATP = L-phenylalanyl-tRNA(Phe) + AMP + diphosphate + H(+)</text>
        <dbReference type="Rhea" id="RHEA:19413"/>
        <dbReference type="Rhea" id="RHEA-COMP:9668"/>
        <dbReference type="Rhea" id="RHEA-COMP:9699"/>
        <dbReference type="ChEBI" id="CHEBI:15378"/>
        <dbReference type="ChEBI" id="CHEBI:30616"/>
        <dbReference type="ChEBI" id="CHEBI:33019"/>
        <dbReference type="ChEBI" id="CHEBI:58095"/>
        <dbReference type="ChEBI" id="CHEBI:78442"/>
        <dbReference type="ChEBI" id="CHEBI:78531"/>
        <dbReference type="ChEBI" id="CHEBI:456215"/>
        <dbReference type="EC" id="6.1.1.20"/>
    </reaction>
</comment>
<organism evidence="20 21">
    <name type="scientific">candidate division WOR_3 bacterium SM23_42</name>
    <dbReference type="NCBI Taxonomy" id="1703779"/>
    <lineage>
        <taxon>Bacteria</taxon>
        <taxon>Bacteria division WOR-3</taxon>
    </lineage>
</organism>
<feature type="domain" description="TRNA-binding" evidence="17">
    <location>
        <begin position="37"/>
        <end position="142"/>
    </location>
</feature>
<dbReference type="STRING" id="1703779.AMJ83_11395"/>
<evidence type="ECO:0000256" key="13">
    <source>
        <dbReference type="ARBA" id="ARBA00023146"/>
    </source>
</evidence>
<evidence type="ECO:0000256" key="11">
    <source>
        <dbReference type="ARBA" id="ARBA00022884"/>
    </source>
</evidence>
<dbReference type="SUPFAM" id="SSF50249">
    <property type="entry name" value="Nucleic acid-binding proteins"/>
    <property type="match status" value="1"/>
</dbReference>
<feature type="binding site" evidence="15">
    <location>
        <position position="455"/>
    </location>
    <ligand>
        <name>Mg(2+)</name>
        <dbReference type="ChEBI" id="CHEBI:18420"/>
        <note>shared with alpha subunit</note>
    </ligand>
</feature>
<keyword evidence="5 16" id="KW-0820">tRNA-binding</keyword>
<keyword evidence="6 15" id="KW-0436">Ligase</keyword>
<evidence type="ECO:0000256" key="3">
    <source>
        <dbReference type="ARBA" id="ARBA00011209"/>
    </source>
</evidence>
<keyword evidence="11 16" id="KW-0694">RNA-binding</keyword>
<dbReference type="SUPFAM" id="SSF46955">
    <property type="entry name" value="Putative DNA-binding domain"/>
    <property type="match status" value="2"/>
</dbReference>
<evidence type="ECO:0000313" key="21">
    <source>
        <dbReference type="Proteomes" id="UP000051373"/>
    </source>
</evidence>
<dbReference type="InterPro" id="IPR005121">
    <property type="entry name" value="Fdx_antiC-bd"/>
</dbReference>
<dbReference type="GO" id="GO:0000287">
    <property type="term" value="F:magnesium ion binding"/>
    <property type="evidence" value="ECO:0007669"/>
    <property type="project" value="UniProtKB-UniRule"/>
</dbReference>
<dbReference type="SUPFAM" id="SSF54991">
    <property type="entry name" value="Anticodon-binding domain of PheRS"/>
    <property type="match status" value="1"/>
</dbReference>
<dbReference type="GO" id="GO:0000049">
    <property type="term" value="F:tRNA binding"/>
    <property type="evidence" value="ECO:0007669"/>
    <property type="project" value="UniProtKB-UniRule"/>
</dbReference>
<dbReference type="SUPFAM" id="SSF55681">
    <property type="entry name" value="Class II aaRS and biotin synthetases"/>
    <property type="match status" value="1"/>
</dbReference>
<dbReference type="InterPro" id="IPR012340">
    <property type="entry name" value="NA-bd_OB-fold"/>
</dbReference>
<keyword evidence="12 15" id="KW-0648">Protein biosynthesis</keyword>
<dbReference type="PANTHER" id="PTHR10947:SF0">
    <property type="entry name" value="PHENYLALANINE--TRNA LIGASE BETA SUBUNIT"/>
    <property type="match status" value="1"/>
</dbReference>
<accession>A0A0S8FQ12</accession>
<dbReference type="EC" id="6.1.1.20" evidence="15"/>
<dbReference type="Proteomes" id="UP000051373">
    <property type="component" value="Unassembled WGS sequence"/>
</dbReference>
<dbReference type="InterPro" id="IPR009061">
    <property type="entry name" value="DNA-bd_dom_put_sf"/>
</dbReference>
<dbReference type="SMART" id="SM00896">
    <property type="entry name" value="FDX-ACB"/>
    <property type="match status" value="1"/>
</dbReference>
<dbReference type="AlphaFoldDB" id="A0A0S8FQ12"/>
<evidence type="ECO:0000256" key="4">
    <source>
        <dbReference type="ARBA" id="ARBA00022490"/>
    </source>
</evidence>
<dbReference type="InterPro" id="IPR045060">
    <property type="entry name" value="Phe-tRNA-ligase_IIc_bsu"/>
</dbReference>
<dbReference type="GO" id="GO:0004826">
    <property type="term" value="F:phenylalanine-tRNA ligase activity"/>
    <property type="evidence" value="ECO:0007669"/>
    <property type="project" value="UniProtKB-UniRule"/>
</dbReference>
<name>A0A0S8FQ12_UNCW3</name>
<dbReference type="CDD" id="cd00769">
    <property type="entry name" value="PheRS_beta_core"/>
    <property type="match status" value="1"/>
</dbReference>
<evidence type="ECO:0000256" key="6">
    <source>
        <dbReference type="ARBA" id="ARBA00022598"/>
    </source>
</evidence>
<dbReference type="PROSITE" id="PS50886">
    <property type="entry name" value="TRBD"/>
    <property type="match status" value="1"/>
</dbReference>
<evidence type="ECO:0000256" key="8">
    <source>
        <dbReference type="ARBA" id="ARBA00022741"/>
    </source>
</evidence>
<evidence type="ECO:0000313" key="20">
    <source>
        <dbReference type="EMBL" id="KPK62242.1"/>
    </source>
</evidence>
<dbReference type="CDD" id="cd02796">
    <property type="entry name" value="tRNA_bind_bactPheRS"/>
    <property type="match status" value="1"/>
</dbReference>
<dbReference type="EMBL" id="LJUJ01000046">
    <property type="protein sequence ID" value="KPK62242.1"/>
    <property type="molecule type" value="Genomic_DNA"/>
</dbReference>
<dbReference type="Pfam" id="PF17759">
    <property type="entry name" value="tRNA_synthFbeta"/>
    <property type="match status" value="1"/>
</dbReference>
<dbReference type="GO" id="GO:0005524">
    <property type="term" value="F:ATP binding"/>
    <property type="evidence" value="ECO:0007669"/>
    <property type="project" value="UniProtKB-UniRule"/>
</dbReference>
<evidence type="ECO:0000256" key="16">
    <source>
        <dbReference type="PROSITE-ProRule" id="PRU00209"/>
    </source>
</evidence>
<comment type="cofactor">
    <cofactor evidence="15">
        <name>Mg(2+)</name>
        <dbReference type="ChEBI" id="CHEBI:18420"/>
    </cofactor>
    <text evidence="15">Binds 2 magnesium ions per tetramer.</text>
</comment>
<dbReference type="InterPro" id="IPR033714">
    <property type="entry name" value="tRNA_bind_bactPheRS"/>
</dbReference>
<dbReference type="PROSITE" id="PS51447">
    <property type="entry name" value="FDX_ACB"/>
    <property type="match status" value="1"/>
</dbReference>
<dbReference type="HAMAP" id="MF_00283">
    <property type="entry name" value="Phe_tRNA_synth_beta1"/>
    <property type="match status" value="1"/>
</dbReference>
<feature type="binding site" evidence="15">
    <location>
        <position position="456"/>
    </location>
    <ligand>
        <name>Mg(2+)</name>
        <dbReference type="ChEBI" id="CHEBI:18420"/>
        <note>shared with alpha subunit</note>
    </ligand>
</feature>
<evidence type="ECO:0000259" key="19">
    <source>
        <dbReference type="PROSITE" id="PS51483"/>
    </source>
</evidence>
<reference evidence="20 21" key="1">
    <citation type="journal article" date="2015" name="Microbiome">
        <title>Genomic resolution of linkages in carbon, nitrogen, and sulfur cycling among widespread estuary sediment bacteria.</title>
        <authorList>
            <person name="Baker B.J."/>
            <person name="Lazar C.S."/>
            <person name="Teske A.P."/>
            <person name="Dick G.J."/>
        </authorList>
    </citation>
    <scope>NUCLEOTIDE SEQUENCE [LARGE SCALE GENOMIC DNA]</scope>
    <source>
        <strain evidence="20">SM23_42</strain>
    </source>
</reference>
<dbReference type="NCBIfam" id="TIGR00472">
    <property type="entry name" value="pheT_bact"/>
    <property type="match status" value="1"/>
</dbReference>
<dbReference type="FunFam" id="3.30.70.380:FF:000001">
    <property type="entry name" value="Phenylalanine--tRNA ligase beta subunit"/>
    <property type="match status" value="1"/>
</dbReference>
<evidence type="ECO:0000259" key="17">
    <source>
        <dbReference type="PROSITE" id="PS50886"/>
    </source>
</evidence>
<dbReference type="GO" id="GO:0006432">
    <property type="term" value="P:phenylalanyl-tRNA aminoacylation"/>
    <property type="evidence" value="ECO:0007669"/>
    <property type="project" value="UniProtKB-UniRule"/>
</dbReference>
<dbReference type="InterPro" id="IPR041616">
    <property type="entry name" value="PheRS_beta_core"/>
</dbReference>
<keyword evidence="9 15" id="KW-0067">ATP-binding</keyword>
<dbReference type="InterPro" id="IPR002547">
    <property type="entry name" value="tRNA-bd_dom"/>
</dbReference>
<dbReference type="Pfam" id="PF01588">
    <property type="entry name" value="tRNA_bind"/>
    <property type="match status" value="1"/>
</dbReference>
<gene>
    <name evidence="15" type="primary">pheT</name>
    <name evidence="20" type="ORF">AMJ83_11395</name>
</gene>
<dbReference type="Gene3D" id="2.40.50.140">
    <property type="entry name" value="Nucleic acid-binding proteins"/>
    <property type="match status" value="1"/>
</dbReference>
<protein>
    <recommendedName>
        <fullName evidence="15">Phenylalanine--tRNA ligase beta subunit</fullName>
        <ecNumber evidence="15">6.1.1.20</ecNumber>
    </recommendedName>
    <alternativeName>
        <fullName evidence="15">Phenylalanyl-tRNA synthetase beta subunit</fullName>
        <shortName evidence="15">PheRS</shortName>
    </alternativeName>
</protein>
<dbReference type="Pfam" id="PF03483">
    <property type="entry name" value="B3_4"/>
    <property type="match status" value="1"/>
</dbReference>
<evidence type="ECO:0000256" key="7">
    <source>
        <dbReference type="ARBA" id="ARBA00022723"/>
    </source>
</evidence>
<evidence type="ECO:0000256" key="10">
    <source>
        <dbReference type="ARBA" id="ARBA00022842"/>
    </source>
</evidence>
<dbReference type="Gene3D" id="3.30.930.10">
    <property type="entry name" value="Bira Bifunctional Protein, Domain 2"/>
    <property type="match status" value="1"/>
</dbReference>
<evidence type="ECO:0000256" key="1">
    <source>
        <dbReference type="ARBA" id="ARBA00004496"/>
    </source>
</evidence>
<comment type="similarity">
    <text evidence="2 15">Belongs to the phenylalanyl-tRNA synthetase beta subunit family. Type 1 subfamily.</text>
</comment>
<evidence type="ECO:0000259" key="18">
    <source>
        <dbReference type="PROSITE" id="PS51447"/>
    </source>
</evidence>
<feature type="binding site" evidence="15">
    <location>
        <position position="446"/>
    </location>
    <ligand>
        <name>Mg(2+)</name>
        <dbReference type="ChEBI" id="CHEBI:18420"/>
        <note>shared with alpha subunit</note>
    </ligand>
</feature>
<dbReference type="InterPro" id="IPR004532">
    <property type="entry name" value="Phe-tRNA-ligase_IIc_bsu_bact"/>
</dbReference>
<dbReference type="Pfam" id="PF03147">
    <property type="entry name" value="FDX-ACB"/>
    <property type="match status" value="1"/>
</dbReference>
<dbReference type="GO" id="GO:0009328">
    <property type="term" value="C:phenylalanine-tRNA ligase complex"/>
    <property type="evidence" value="ECO:0007669"/>
    <property type="project" value="TreeGrafter"/>
</dbReference>
<comment type="subunit">
    <text evidence="3 15">Tetramer of two alpha and two beta subunits.</text>
</comment>
<proteinExistence type="inferred from homology"/>
<dbReference type="Gene3D" id="3.30.70.380">
    <property type="entry name" value="Ferrodoxin-fold anticodon-binding domain"/>
    <property type="match status" value="1"/>
</dbReference>
<dbReference type="Pfam" id="PF03484">
    <property type="entry name" value="B5"/>
    <property type="match status" value="1"/>
</dbReference>
<evidence type="ECO:0000256" key="9">
    <source>
        <dbReference type="ARBA" id="ARBA00022840"/>
    </source>
</evidence>
<dbReference type="PROSITE" id="PS51483">
    <property type="entry name" value="B5"/>
    <property type="match status" value="1"/>
</dbReference>
<dbReference type="InterPro" id="IPR045864">
    <property type="entry name" value="aa-tRNA-synth_II/BPL/LPL"/>
</dbReference>
<keyword evidence="4 15" id="KW-0963">Cytoplasm</keyword>
<comment type="caution">
    <text evidence="20">The sequence shown here is derived from an EMBL/GenBank/DDBJ whole genome shotgun (WGS) entry which is preliminary data.</text>
</comment>
<feature type="domain" description="B5" evidence="19">
    <location>
        <begin position="394"/>
        <end position="468"/>
    </location>
</feature>
<dbReference type="SUPFAM" id="SSF56037">
    <property type="entry name" value="PheT/TilS domain"/>
    <property type="match status" value="1"/>
</dbReference>
<dbReference type="InterPro" id="IPR020825">
    <property type="entry name" value="Phe-tRNA_synthase-like_B3/B4"/>
</dbReference>
<dbReference type="SMART" id="SM00874">
    <property type="entry name" value="B5"/>
    <property type="match status" value="1"/>
</dbReference>
<evidence type="ECO:0000256" key="2">
    <source>
        <dbReference type="ARBA" id="ARBA00008653"/>
    </source>
</evidence>
<keyword evidence="10 15" id="KW-0460">Magnesium</keyword>
<feature type="domain" description="FDX-ACB" evidence="18">
    <location>
        <begin position="680"/>
        <end position="773"/>
    </location>
</feature>
<evidence type="ECO:0000256" key="15">
    <source>
        <dbReference type="HAMAP-Rule" id="MF_00283"/>
    </source>
</evidence>
<keyword evidence="13 15" id="KW-0030">Aminoacyl-tRNA synthetase</keyword>
<sequence>MLISIKWLEEFLKTKIDLNNLEKICLNLGLEIEDRMRYAPDGVVIGQITTIYPHPRESGLDVLSVKAKKNIQIVTAAKNIKKGDYVLVVPAGTKFNDSLVAARDFDGVKSQGVLLSEQELGLANESIGVIVLDYGKPGAFFRNYFDDLVVDIATSPNRPDWLSLEGIAREISGSLGVDYSKVSSLDRLYAPKQINRSGHFKIRIADIKGCPRYTGRIFDNVTVEESPFWLKWRLQCMGMNGINNIVDTTNLVMLLTGQPMHPFDLDLLKGGILIRKAQQGERFVTLDGTILKLSREDLVIADRDGPIALAGIIGSKRAQISRATKRVVLESAYFDPKRVGHTARRLGLMTDASMRFERGADLAIVDAASAMTGALFKKHAGGREVEFIGKGKQAMPKKVRFSLTRLNEILSLNLTVQQVKQILQKISIQVTGKKTLAARIPHFRRDCGIEEDIYEEVARVYGYMRIPETEPKKWSGHAKMNRGLIYEEMVKNYLVGQGFDETYNLSLMSSKLLEQSGITDFVKIMNPLNERFDALRPTLFFGLLDSLNYNLSKGNKSLKLFETGNVLLSKPPFQKTMLGAILGGERYRDWWHQSNETFDYFDAKGLVESLFNVLHIKEASFKPTMRQGFDQGVNIWVSGKELGFLGSIESELCKEAYYYFELTLDPLWNMIGDTFYMPPPKYPANTRDLSFIVEEVVQVPDMIKAISKVGGPILEKIVLFDYYKGENLPQGKKSLGFRLHFRAPDRTLTDKEVDIFVKKITEDLTKDFKANLRTKE</sequence>
<dbReference type="InterPro" id="IPR005146">
    <property type="entry name" value="B3/B4_tRNA-bd"/>
</dbReference>
<evidence type="ECO:0000256" key="5">
    <source>
        <dbReference type="ARBA" id="ARBA00022555"/>
    </source>
</evidence>
<dbReference type="Gene3D" id="3.50.40.10">
    <property type="entry name" value="Phenylalanyl-trna Synthetase, Chain B, domain 3"/>
    <property type="match status" value="1"/>
</dbReference>
<keyword evidence="7 15" id="KW-0479">Metal-binding</keyword>
<dbReference type="InterPro" id="IPR005147">
    <property type="entry name" value="tRNA_synthase_B5-dom"/>
</dbReference>
<dbReference type="Gene3D" id="3.30.56.10">
    <property type="match status" value="2"/>
</dbReference>
<evidence type="ECO:0000256" key="14">
    <source>
        <dbReference type="ARBA" id="ARBA00049255"/>
    </source>
</evidence>
<keyword evidence="8 15" id="KW-0547">Nucleotide-binding</keyword>
<comment type="subcellular location">
    <subcellularLocation>
        <location evidence="1 15">Cytoplasm</location>
    </subcellularLocation>
</comment>